<dbReference type="PANTHER" id="PTHR33993:SF14">
    <property type="entry name" value="GB|AAF24581.1"/>
    <property type="match status" value="1"/>
</dbReference>
<dbReference type="InterPro" id="IPR041581">
    <property type="entry name" value="Glyoxalase_6"/>
</dbReference>
<evidence type="ECO:0000313" key="2">
    <source>
        <dbReference type="Proteomes" id="UP000231791"/>
    </source>
</evidence>
<dbReference type="CDD" id="cd07247">
    <property type="entry name" value="SgaA_N_like"/>
    <property type="match status" value="2"/>
</dbReference>
<dbReference type="InterPro" id="IPR037523">
    <property type="entry name" value="VOC_core"/>
</dbReference>
<dbReference type="PANTHER" id="PTHR33993">
    <property type="entry name" value="GLYOXALASE-RELATED"/>
    <property type="match status" value="1"/>
</dbReference>
<dbReference type="EMBL" id="CP024985">
    <property type="protein sequence ID" value="ATZ26132.1"/>
    <property type="molecule type" value="Genomic_DNA"/>
</dbReference>
<gene>
    <name evidence="1" type="ORF">SLAV_21575</name>
</gene>
<proteinExistence type="predicted"/>
<evidence type="ECO:0000313" key="1">
    <source>
        <dbReference type="EMBL" id="ATZ26132.1"/>
    </source>
</evidence>
<dbReference type="Proteomes" id="UP000231791">
    <property type="component" value="Chromosome"/>
</dbReference>
<dbReference type="AlphaFoldDB" id="A0A2K8PHB9"/>
<reference evidence="1 2" key="1">
    <citation type="submission" date="2017-11" db="EMBL/GenBank/DDBJ databases">
        <title>Complete genome sequence of Streptomyces lavendulae subsp. lavendulae CCM 3239 (formerly 'Streptomyces aureofaciens CCM 3239'), the producer of the angucycline-type antibiotic auricin.</title>
        <authorList>
            <person name="Busche T."/>
            <person name="Novakova R."/>
            <person name="Al'Dilaimi A."/>
            <person name="Homerova D."/>
            <person name="Feckova L."/>
            <person name="Rezuchova B."/>
            <person name="Mingyar E."/>
            <person name="Csolleiova D."/>
            <person name="Bekeova C."/>
            <person name="Winkler A."/>
            <person name="Sevcikova B."/>
            <person name="Kalinowski J."/>
            <person name="Kormanec J."/>
            <person name="Ruckert C."/>
        </authorList>
    </citation>
    <scope>NUCLEOTIDE SEQUENCE [LARGE SCALE GENOMIC DNA]</scope>
    <source>
        <strain evidence="1 2">CCM 3239</strain>
    </source>
</reference>
<name>A0A2K8PHB9_STRLA</name>
<dbReference type="Gene3D" id="3.10.180.10">
    <property type="entry name" value="2,3-Dihydroxybiphenyl 1,2-Dioxygenase, domain 1"/>
    <property type="match status" value="2"/>
</dbReference>
<dbReference type="InterPro" id="IPR004360">
    <property type="entry name" value="Glyas_Fos-R_dOase_dom"/>
</dbReference>
<organism evidence="1 2">
    <name type="scientific">Streptomyces lavendulae subsp. lavendulae</name>
    <dbReference type="NCBI Taxonomy" id="58340"/>
    <lineage>
        <taxon>Bacteria</taxon>
        <taxon>Bacillati</taxon>
        <taxon>Actinomycetota</taxon>
        <taxon>Actinomycetes</taxon>
        <taxon>Kitasatosporales</taxon>
        <taxon>Streptomycetaceae</taxon>
        <taxon>Streptomyces</taxon>
    </lineage>
</organism>
<dbReference type="Pfam" id="PF00903">
    <property type="entry name" value="Glyoxalase"/>
    <property type="match status" value="1"/>
</dbReference>
<dbReference type="InterPro" id="IPR052164">
    <property type="entry name" value="Anthracycline_SecMetBiosynth"/>
</dbReference>
<dbReference type="PROSITE" id="PS51819">
    <property type="entry name" value="VOC"/>
    <property type="match status" value="2"/>
</dbReference>
<dbReference type="KEGG" id="slx:SLAV_21575"/>
<dbReference type="SUPFAM" id="SSF54593">
    <property type="entry name" value="Glyoxalase/Bleomycin resistance protein/Dihydroxybiphenyl dioxygenase"/>
    <property type="match status" value="2"/>
</dbReference>
<keyword evidence="2" id="KW-1185">Reference proteome</keyword>
<dbReference type="InterPro" id="IPR029068">
    <property type="entry name" value="Glyas_Bleomycin-R_OHBP_Dase"/>
</dbReference>
<accession>A0A2K8PHB9</accession>
<sequence>MPDMNGPYKPGTPCWIDLMVPDQQAALDFYCDLFGWQGEVGPAETGGYSVCTLKGKPVAGIMKAMNPDGSVPDPLPPTVWTTYLATDNIDGTVKSVTDAGGTVMMGPTDVMDLGRMAVIADPTGAVVGLWQPGTFDGAGIVNEHGALIWNELTTADLPAASAFYSSILPVTTHRSEIPGAEGYIEFQVDGRAVGGMMDLTQLPPGVPPHWQAYFHVDSVDEVQAAAVRAGGSVLAPAFDMAVGRMAVLADPQGGAFSVITATTPEQPA</sequence>
<protein>
    <submittedName>
        <fullName evidence="1">27 kDa antigen Cfp30B</fullName>
    </submittedName>
</protein>
<dbReference type="Pfam" id="PF18029">
    <property type="entry name" value="Glyoxalase_6"/>
    <property type="match status" value="1"/>
</dbReference>